<keyword evidence="10 26" id="KW-0406">Ion transport</keyword>
<keyword evidence="16 26" id="KW-1071">Ligand-gated ion channel</keyword>
<feature type="binding site" evidence="23">
    <location>
        <position position="547"/>
    </location>
    <ligand>
        <name>L-glutamate</name>
        <dbReference type="ChEBI" id="CHEBI:29985"/>
    </ligand>
</feature>
<dbReference type="Pfam" id="PF10613">
    <property type="entry name" value="Lig_chan-Glu_bd"/>
    <property type="match status" value="1"/>
</dbReference>
<evidence type="ECO:0000256" key="19">
    <source>
        <dbReference type="ARBA" id="ARBA00034430"/>
    </source>
</evidence>
<feature type="compositionally biased region" description="Low complexity" evidence="27">
    <location>
        <begin position="1319"/>
        <end position="1337"/>
    </location>
</feature>
<feature type="compositionally biased region" description="Basic and acidic residues" evidence="27">
    <location>
        <begin position="1075"/>
        <end position="1088"/>
    </location>
</feature>
<evidence type="ECO:0000256" key="25">
    <source>
        <dbReference type="PIRSR" id="PIRSR601508-3"/>
    </source>
</evidence>
<gene>
    <name evidence="30" type="ORF">AGOR_G00208020</name>
</gene>
<dbReference type="FunFam" id="3.40.190.10:FF:000007">
    <property type="entry name" value="Putative glutamate receptor ionotropic NMDA 2B"/>
    <property type="match status" value="1"/>
</dbReference>
<feature type="compositionally biased region" description="Basic and acidic residues" evidence="27">
    <location>
        <begin position="1207"/>
        <end position="1221"/>
    </location>
</feature>
<dbReference type="Gene3D" id="3.40.50.2300">
    <property type="match status" value="2"/>
</dbReference>
<keyword evidence="14" id="KW-0325">Glycoprotein</keyword>
<evidence type="ECO:0000256" key="22">
    <source>
        <dbReference type="ARBA" id="ARBA00060923"/>
    </source>
</evidence>
<comment type="subcellular location">
    <subcellularLocation>
        <location evidence="18 26">Postsynaptic cell membrane</location>
        <topology evidence="18 26">Multi-pass membrane protein</topology>
    </subcellularLocation>
</comment>
<feature type="domain" description="Ionotropic glutamate receptor C-terminal" evidence="28">
    <location>
        <begin position="460"/>
        <end position="807"/>
    </location>
</feature>
<feature type="transmembrane region" description="Helical" evidence="26">
    <location>
        <begin position="827"/>
        <end position="846"/>
    </location>
</feature>
<evidence type="ECO:0000256" key="26">
    <source>
        <dbReference type="RuleBase" id="RU367118"/>
    </source>
</evidence>
<name>A0A8T3CPZ5_9TELE</name>
<evidence type="ECO:0000313" key="30">
    <source>
        <dbReference type="EMBL" id="KAI1885850.1"/>
    </source>
</evidence>
<dbReference type="GO" id="GO:0098655">
    <property type="term" value="P:monoatomic cation transmembrane transport"/>
    <property type="evidence" value="ECO:0007669"/>
    <property type="project" value="UniProtKB-ARBA"/>
</dbReference>
<evidence type="ECO:0000256" key="17">
    <source>
        <dbReference type="ARBA" id="ARBA00023303"/>
    </source>
</evidence>
<accession>A0A8T3CPZ5</accession>
<keyword evidence="2 26" id="KW-1003">Cell membrane</keyword>
<dbReference type="CDD" id="cd13718">
    <property type="entry name" value="PBP2_iGluR_NMDA_Nr2"/>
    <property type="match status" value="1"/>
</dbReference>
<dbReference type="InterPro" id="IPR019594">
    <property type="entry name" value="Glu/Gly-bd"/>
</dbReference>
<evidence type="ECO:0000256" key="9">
    <source>
        <dbReference type="ARBA" id="ARBA00023018"/>
    </source>
</evidence>
<feature type="compositionally biased region" description="Low complexity" evidence="27">
    <location>
        <begin position="922"/>
        <end position="935"/>
    </location>
</feature>
<evidence type="ECO:0000256" key="10">
    <source>
        <dbReference type="ARBA" id="ARBA00023065"/>
    </source>
</evidence>
<organism evidence="30 31">
    <name type="scientific">Albula goreensis</name>
    <dbReference type="NCBI Taxonomy" id="1534307"/>
    <lineage>
        <taxon>Eukaryota</taxon>
        <taxon>Metazoa</taxon>
        <taxon>Chordata</taxon>
        <taxon>Craniata</taxon>
        <taxon>Vertebrata</taxon>
        <taxon>Euteleostomi</taxon>
        <taxon>Actinopterygii</taxon>
        <taxon>Neopterygii</taxon>
        <taxon>Teleostei</taxon>
        <taxon>Albuliformes</taxon>
        <taxon>Albulidae</taxon>
        <taxon>Albula</taxon>
    </lineage>
</organism>
<feature type="disulfide bond" evidence="25">
    <location>
        <begin position="754"/>
        <end position="809"/>
    </location>
</feature>
<feature type="compositionally biased region" description="Acidic residues" evidence="27">
    <location>
        <begin position="1089"/>
        <end position="1102"/>
    </location>
</feature>
<feature type="region of interest" description="Disordered" evidence="27">
    <location>
        <begin position="1039"/>
        <end position="1372"/>
    </location>
</feature>
<dbReference type="SUPFAM" id="SSF53822">
    <property type="entry name" value="Periplasmic binding protein-like I"/>
    <property type="match status" value="1"/>
</dbReference>
<evidence type="ECO:0000256" key="3">
    <source>
        <dbReference type="ARBA" id="ARBA00022553"/>
    </source>
</evidence>
<evidence type="ECO:0000256" key="23">
    <source>
        <dbReference type="PIRSR" id="PIRSR601508-1"/>
    </source>
</evidence>
<keyword evidence="6" id="KW-0106">Calcium</keyword>
<dbReference type="GO" id="GO:0017146">
    <property type="term" value="C:NMDA selective glutamate receptor complex"/>
    <property type="evidence" value="ECO:0007669"/>
    <property type="project" value="UniProtKB-ARBA"/>
</dbReference>
<comment type="function">
    <text evidence="26">Receptor for glutamate that functions as a ligand-gated ion channel in the central nervous system and plays an important role in excitatory synaptic transmission. L-glutamate acts as an excitatory neurotransmitter at many synapses in the central nervous system.</text>
</comment>
<dbReference type="FunFam" id="3.40.190.10:FF:000026">
    <property type="entry name" value="Glutamate ionotropic receptor NMDA type subunit 2A"/>
    <property type="match status" value="1"/>
</dbReference>
<evidence type="ECO:0000256" key="7">
    <source>
        <dbReference type="ARBA" id="ARBA00022842"/>
    </source>
</evidence>
<keyword evidence="4 26" id="KW-0812">Transmembrane</keyword>
<evidence type="ECO:0000256" key="13">
    <source>
        <dbReference type="ARBA" id="ARBA00023170"/>
    </source>
</evidence>
<keyword evidence="15 26" id="KW-0628">Postsynaptic cell membrane</keyword>
<feature type="chain" id="PRO_5035967042" description="Glutamate receptor" evidence="26">
    <location>
        <begin position="20"/>
        <end position="1417"/>
    </location>
</feature>
<evidence type="ECO:0000259" key="29">
    <source>
        <dbReference type="SMART" id="SM00918"/>
    </source>
</evidence>
<dbReference type="Proteomes" id="UP000829720">
    <property type="component" value="Unassembled WGS sequence"/>
</dbReference>
<dbReference type="SUPFAM" id="SSF53850">
    <property type="entry name" value="Periplasmic binding protein-like II"/>
    <property type="match status" value="1"/>
</dbReference>
<feature type="binding site" evidence="23">
    <location>
        <position position="740"/>
    </location>
    <ligand>
        <name>L-glutamate</name>
        <dbReference type="ChEBI" id="CHEBI:29985"/>
    </ligand>
</feature>
<feature type="compositionally biased region" description="Basic and acidic residues" evidence="27">
    <location>
        <begin position="1254"/>
        <end position="1264"/>
    </location>
</feature>
<dbReference type="FunFam" id="3.40.50.2300:FF:000020">
    <property type="entry name" value="Glutamate receptor ionotropic, NMDA 2B, putative"/>
    <property type="match status" value="1"/>
</dbReference>
<evidence type="ECO:0000256" key="11">
    <source>
        <dbReference type="ARBA" id="ARBA00023136"/>
    </source>
</evidence>
<evidence type="ECO:0000256" key="16">
    <source>
        <dbReference type="ARBA" id="ARBA00023286"/>
    </source>
</evidence>
<feature type="compositionally biased region" description="Basic and acidic residues" evidence="27">
    <location>
        <begin position="1143"/>
        <end position="1190"/>
    </location>
</feature>
<dbReference type="GO" id="GO:0045211">
    <property type="term" value="C:postsynaptic membrane"/>
    <property type="evidence" value="ECO:0007669"/>
    <property type="project" value="UniProtKB-SubCell"/>
</dbReference>
<dbReference type="PRINTS" id="PR00177">
    <property type="entry name" value="NMDARECEPTOR"/>
</dbReference>
<dbReference type="InterPro" id="IPR001508">
    <property type="entry name" value="Iono_Glu_rcpt_met"/>
</dbReference>
<keyword evidence="31" id="KW-1185">Reference proteome</keyword>
<comment type="catalytic activity">
    <reaction evidence="20">
        <text>Na(+)(in) = Na(+)(out)</text>
        <dbReference type="Rhea" id="RHEA:34963"/>
        <dbReference type="ChEBI" id="CHEBI:29101"/>
    </reaction>
</comment>
<keyword evidence="13 26" id="KW-0675">Receptor</keyword>
<evidence type="ECO:0000256" key="12">
    <source>
        <dbReference type="ARBA" id="ARBA00023157"/>
    </source>
</evidence>
<feature type="site" description="Crucial to convey clamshell closure to channel opening" evidence="24">
    <location>
        <position position="691"/>
    </location>
</feature>
<keyword evidence="12 25" id="KW-1015">Disulfide bond</keyword>
<comment type="caution">
    <text evidence="30">The sequence shown here is derived from an EMBL/GenBank/DDBJ whole genome shotgun (WGS) entry which is preliminary data.</text>
</comment>
<keyword evidence="11 26" id="KW-0472">Membrane</keyword>
<feature type="domain" description="Ionotropic glutamate receptor L-glutamate and glycine-binding" evidence="29">
    <location>
        <begin position="480"/>
        <end position="531"/>
    </location>
</feature>
<keyword evidence="17 26" id="KW-0407">Ion channel</keyword>
<evidence type="ECO:0000256" key="15">
    <source>
        <dbReference type="ARBA" id="ARBA00023257"/>
    </source>
</evidence>
<evidence type="ECO:0000256" key="8">
    <source>
        <dbReference type="ARBA" id="ARBA00022989"/>
    </source>
</evidence>
<evidence type="ECO:0000259" key="28">
    <source>
        <dbReference type="SMART" id="SM00079"/>
    </source>
</evidence>
<feature type="compositionally biased region" description="Basic and acidic residues" evidence="27">
    <location>
        <begin position="1232"/>
        <end position="1242"/>
    </location>
</feature>
<dbReference type="OrthoDB" id="5984008at2759"/>
<evidence type="ECO:0000256" key="27">
    <source>
        <dbReference type="SAM" id="MobiDB-lite"/>
    </source>
</evidence>
<feature type="binding site" evidence="23">
    <location>
        <position position="542"/>
    </location>
    <ligand>
        <name>L-glutamate</name>
        <dbReference type="ChEBI" id="CHEBI:29985"/>
    </ligand>
</feature>
<keyword evidence="9 26" id="KW-0770">Synapse</keyword>
<evidence type="ECO:0000256" key="14">
    <source>
        <dbReference type="ARBA" id="ARBA00023180"/>
    </source>
</evidence>
<evidence type="ECO:0000256" key="4">
    <source>
        <dbReference type="ARBA" id="ARBA00022692"/>
    </source>
</evidence>
<feature type="compositionally biased region" description="Pro residues" evidence="27">
    <location>
        <begin position="1308"/>
        <end position="1318"/>
    </location>
</feature>
<keyword evidence="1 26" id="KW-0813">Transport</keyword>
<dbReference type="InterPro" id="IPR028082">
    <property type="entry name" value="Peripla_BP_I"/>
</dbReference>
<comment type="similarity">
    <text evidence="22">Belongs to the glutamate-gated ion channel (TC 1.A.10.1) family. NR2C/GRIN2C subfamily.</text>
</comment>
<evidence type="ECO:0000256" key="24">
    <source>
        <dbReference type="PIRSR" id="PIRSR601508-2"/>
    </source>
</evidence>
<feature type="region of interest" description="Disordered" evidence="27">
    <location>
        <begin position="922"/>
        <end position="957"/>
    </location>
</feature>
<evidence type="ECO:0000256" key="18">
    <source>
        <dbReference type="ARBA" id="ARBA00034104"/>
    </source>
</evidence>
<feature type="compositionally biased region" description="Polar residues" evidence="27">
    <location>
        <begin position="1292"/>
        <end position="1307"/>
    </location>
</feature>
<evidence type="ECO:0000256" key="6">
    <source>
        <dbReference type="ARBA" id="ARBA00022837"/>
    </source>
</evidence>
<keyword evidence="5 26" id="KW-0732">Signal</keyword>
<feature type="compositionally biased region" description="Acidic residues" evidence="27">
    <location>
        <begin position="1191"/>
        <end position="1206"/>
    </location>
</feature>
<dbReference type="PANTHER" id="PTHR18966">
    <property type="entry name" value="IONOTROPIC GLUTAMATE RECEPTOR"/>
    <property type="match status" value="1"/>
</dbReference>
<evidence type="ECO:0000313" key="31">
    <source>
        <dbReference type="Proteomes" id="UP000829720"/>
    </source>
</evidence>
<evidence type="ECO:0000256" key="1">
    <source>
        <dbReference type="ARBA" id="ARBA00022448"/>
    </source>
</evidence>
<dbReference type="SMART" id="SM00918">
    <property type="entry name" value="Lig_chan-Glu_bd"/>
    <property type="match status" value="1"/>
</dbReference>
<evidence type="ECO:0000256" key="21">
    <source>
        <dbReference type="ARBA" id="ARBA00036634"/>
    </source>
</evidence>
<keyword evidence="3" id="KW-0597">Phosphoprotein</keyword>
<feature type="compositionally biased region" description="Low complexity" evidence="27">
    <location>
        <begin position="1346"/>
        <end position="1372"/>
    </location>
</feature>
<dbReference type="Gene3D" id="3.40.190.10">
    <property type="entry name" value="Periplasmic binding protein-like II"/>
    <property type="match status" value="3"/>
</dbReference>
<proteinExistence type="inferred from homology"/>
<dbReference type="GO" id="GO:0004972">
    <property type="term" value="F:NMDA glutamate receptor activity"/>
    <property type="evidence" value="ECO:0007669"/>
    <property type="project" value="UniProtKB-ARBA"/>
</dbReference>
<sequence length="1417" mass="154915">MATLSLLLALLLWAGPAHPSPTLLLRPRERERDPGSSGNINIAVIHSGSSLHPDTGMGGMGPGGGGRVLYPGVAFGRVSNSLGESVVTQWGAANVIWLAVNDSSPRTLLLQLCELLASRPLQGLVYEEERPPLAPRSPLAPMLEFVSAQTGLPIVAVGGGSGLGRMPQESGSIYLQFSSSTALQLEVIFEVLEEYDWTAFSVVSTRHHGYQDFLSVVEGLTDGSFIGWEKKNVVMLNLTDDPGGARSRRLLKENEAQVRLLYCSQEEAELVFKAAWAAGQAGPSHLWFAVGPALAGLGLDGLPRTLFAVRPQGWRDEPRRRIARGVSVLTHGAVALRKEYGSVGGPNFVTNCQTDGNQTQRIPGRMRYFSNITLGGRDYSFNSDGYLANPSLDVISYSPGKGWEEVGWWENGVLRLRYPAWSRSFLQPPDDAQHLRVVTLEERPFVIVEAADPASGTCIRDSVPCRRSLNGSMIPEGMAPMKQCCKGFCIDILKRLAKIVGFTYDLYLVTNGKHGKKIDGVWNGMVGEVVYQRADMAIGSLTINEERSEVVDFSVPFVETGISVMVSRSNGTVSPSAFLEPYSPAVWVMMFVMCLTVVAVTVFIFEFFSPVGYNRSLQSGKKAGGSKFTIGKSIWLLWALVFNNSVPVENPRGTTSKIMVLVWAFFAVIFLASYTANLAAFMIQEEYIDTVSGLSDKSTEKNIRSNYPDMHQYMIKYNQRGVEEAITNLKTGKLDAFIYDAAVLNYMARKDEGCKVMTIGSGKVFATTGYGIALHKNSRWKRPLDLALLQLVGDDEIEMLERLWLSGICHNDKIEVMSSKLDIDNMAGVFYMLLVAMGLSLLVFAWEHLVYWRLRHCMGHSGRLDFLLAFSRGMYSCCSFEDETAQGGAKTTLPTHHHGTMAPPPPPPHVVAAPVTNPAIAMAQQQQQQQQQPQQAYKTPLPGSPPTVAHSASALGPSNTPILGAPLPCSTFLPRPDRRLAVVDRWRLPKTAGANPIGFKSGITDMGPFQQKVAPNWGGGGAGGLDGYKRYYGPIDPEGLGPCVDPQAGGSQTPKTAQRGHPQPPPASVAFYQEKSADHGSSRAREEGFDLEDDEDVEELTEESSLLLGRDRDRDRDRSLISPRSLTHGPPPPPIPPRKPRLQKGERERRRKSGAGEREPGGRGGERRPLLLHYERGRAHTREGLSFHEWDSEDDDDDDDDDDEMEEERKRERERVEDRGRRIGGGRGAVSESERDRCRAEESYSDEGSSGEFGRFESQEELLPHCHSFSGGGGSSRSKPIPLPPKPDKNQPKSGSQSNLSTQQTDHPPQPLPSPPQALIPSMPSSSLPAPSSSSLPVPIPPPPSSSSVSPPSIISPTGASTQQASTMATASAKLQYQRLRSVPQPRRFYSPHLPLKAKSLCSRRGSAHFSSLESEV</sequence>
<dbReference type="InterPro" id="IPR015683">
    <property type="entry name" value="Ionotropic_Glu_rcpt"/>
</dbReference>
<evidence type="ECO:0000256" key="5">
    <source>
        <dbReference type="ARBA" id="ARBA00022729"/>
    </source>
</evidence>
<feature type="compositionally biased region" description="Basic and acidic residues" evidence="27">
    <location>
        <begin position="1109"/>
        <end position="1119"/>
    </location>
</feature>
<feature type="transmembrane region" description="Helical" evidence="26">
    <location>
        <begin position="658"/>
        <end position="683"/>
    </location>
</feature>
<keyword evidence="8 26" id="KW-1133">Transmembrane helix</keyword>
<dbReference type="SMART" id="SM00079">
    <property type="entry name" value="PBPe"/>
    <property type="match status" value="1"/>
</dbReference>
<keyword evidence="7" id="KW-0460">Magnesium</keyword>
<evidence type="ECO:0000256" key="20">
    <source>
        <dbReference type="ARBA" id="ARBA00036239"/>
    </source>
</evidence>
<comment type="catalytic activity">
    <reaction evidence="19">
        <text>K(+)(in) = K(+)(out)</text>
        <dbReference type="Rhea" id="RHEA:29463"/>
        <dbReference type="ChEBI" id="CHEBI:29103"/>
    </reaction>
</comment>
<dbReference type="EMBL" id="JAERUA010000020">
    <property type="protein sequence ID" value="KAI1885850.1"/>
    <property type="molecule type" value="Genomic_DNA"/>
</dbReference>
<evidence type="ECO:0000256" key="2">
    <source>
        <dbReference type="ARBA" id="ARBA00022475"/>
    </source>
</evidence>
<feature type="transmembrane region" description="Helical" evidence="26">
    <location>
        <begin position="585"/>
        <end position="608"/>
    </location>
</feature>
<feature type="transmembrane region" description="Helical" evidence="26">
    <location>
        <begin position="629"/>
        <end position="646"/>
    </location>
</feature>
<comment type="catalytic activity">
    <reaction evidence="21">
        <text>Ca(2+)(in) = Ca(2+)(out)</text>
        <dbReference type="Rhea" id="RHEA:29671"/>
        <dbReference type="ChEBI" id="CHEBI:29108"/>
    </reaction>
</comment>
<dbReference type="InterPro" id="IPR001320">
    <property type="entry name" value="Iontro_rcpt_C"/>
</dbReference>
<feature type="signal peptide" evidence="26">
    <location>
        <begin position="1"/>
        <end position="19"/>
    </location>
</feature>
<reference evidence="30" key="1">
    <citation type="submission" date="2021-01" db="EMBL/GenBank/DDBJ databases">
        <authorList>
            <person name="Zahm M."/>
            <person name="Roques C."/>
            <person name="Cabau C."/>
            <person name="Klopp C."/>
            <person name="Donnadieu C."/>
            <person name="Jouanno E."/>
            <person name="Lampietro C."/>
            <person name="Louis A."/>
            <person name="Herpin A."/>
            <person name="Echchiki A."/>
            <person name="Berthelot C."/>
            <person name="Parey E."/>
            <person name="Roest-Crollius H."/>
            <person name="Braasch I."/>
            <person name="Postlethwait J."/>
            <person name="Bobe J."/>
            <person name="Montfort J."/>
            <person name="Bouchez O."/>
            <person name="Begum T."/>
            <person name="Mejri S."/>
            <person name="Adams A."/>
            <person name="Chen W.-J."/>
            <person name="Guiguen Y."/>
        </authorList>
    </citation>
    <scope>NUCLEOTIDE SEQUENCE</scope>
    <source>
        <tissue evidence="30">Blood</tissue>
    </source>
</reference>
<dbReference type="Pfam" id="PF00060">
    <property type="entry name" value="Lig_chan"/>
    <property type="match status" value="1"/>
</dbReference>
<dbReference type="GO" id="GO:0043226">
    <property type="term" value="C:organelle"/>
    <property type="evidence" value="ECO:0007669"/>
    <property type="project" value="UniProtKB-ARBA"/>
</dbReference>
<protein>
    <recommendedName>
        <fullName evidence="26">Glutamate receptor</fullName>
    </recommendedName>
</protein>